<evidence type="ECO:0008006" key="4">
    <source>
        <dbReference type="Google" id="ProtNLM"/>
    </source>
</evidence>
<evidence type="ECO:0000313" key="3">
    <source>
        <dbReference type="Proteomes" id="UP000681343"/>
    </source>
</evidence>
<feature type="region of interest" description="Disordered" evidence="1">
    <location>
        <begin position="24"/>
        <end position="78"/>
    </location>
</feature>
<organism evidence="2 3">
    <name type="scientific">Vescimonas fastidiosa</name>
    <dbReference type="NCBI Taxonomy" id="2714353"/>
    <lineage>
        <taxon>Bacteria</taxon>
        <taxon>Bacillati</taxon>
        <taxon>Bacillota</taxon>
        <taxon>Clostridia</taxon>
        <taxon>Eubacteriales</taxon>
        <taxon>Oscillospiraceae</taxon>
        <taxon>Vescimonas</taxon>
    </lineage>
</organism>
<accession>A0A810Q1L0</accession>
<evidence type="ECO:0000256" key="1">
    <source>
        <dbReference type="SAM" id="MobiDB-lite"/>
    </source>
</evidence>
<feature type="compositionally biased region" description="Basic and acidic residues" evidence="1">
    <location>
        <begin position="46"/>
        <end position="67"/>
    </location>
</feature>
<dbReference type="PROSITE" id="PS51257">
    <property type="entry name" value="PROKAR_LIPOPROTEIN"/>
    <property type="match status" value="1"/>
</dbReference>
<sequence>MEKFFALLLTTTVLLGLSACSDRPDAQVEQFPPTVYDGTGDVTAGEADRPGSPYKDRVENGRVRDSDGILSDGENAGR</sequence>
<dbReference type="KEGG" id="vfa:MM35RIKEN_15630"/>
<proteinExistence type="predicted"/>
<gene>
    <name evidence="2" type="ORF">MM35RIKEN_15630</name>
</gene>
<reference evidence="2" key="1">
    <citation type="submission" date="2020-09" db="EMBL/GenBank/DDBJ databases">
        <title>New species isolated from human feces.</title>
        <authorList>
            <person name="Kitahara M."/>
            <person name="Shigeno Y."/>
            <person name="Shime M."/>
            <person name="Matsumoto Y."/>
            <person name="Nakamura S."/>
            <person name="Motooka D."/>
            <person name="Fukuoka S."/>
            <person name="Nishikawa H."/>
            <person name="Benno Y."/>
        </authorList>
    </citation>
    <scope>NUCLEOTIDE SEQUENCE</scope>
    <source>
        <strain evidence="2">MM35</strain>
        <plasmid evidence="2">pMM35_01</plasmid>
    </source>
</reference>
<dbReference type="RefSeq" id="WP_212820896.1">
    <property type="nucleotide sequence ID" value="NZ_AP023416.1"/>
</dbReference>
<keyword evidence="3" id="KW-1185">Reference proteome</keyword>
<keyword evidence="2" id="KW-0614">Plasmid</keyword>
<evidence type="ECO:0000313" key="2">
    <source>
        <dbReference type="EMBL" id="BCK79371.1"/>
    </source>
</evidence>
<protein>
    <recommendedName>
        <fullName evidence="4">Lipoprotein</fullName>
    </recommendedName>
</protein>
<geneLocation type="plasmid" evidence="2 3">
    <name>pMM35_01</name>
</geneLocation>
<dbReference type="EMBL" id="AP023416">
    <property type="protein sequence ID" value="BCK79371.1"/>
    <property type="molecule type" value="Genomic_DNA"/>
</dbReference>
<name>A0A810Q1L0_9FIRM</name>
<dbReference type="Proteomes" id="UP000681343">
    <property type="component" value="Plasmid pMM35_01"/>
</dbReference>
<dbReference type="AlphaFoldDB" id="A0A810Q1L0"/>